<protein>
    <recommendedName>
        <fullName evidence="7">1-acyl-sn-glycerol-3-phosphate acyltransferase</fullName>
        <ecNumber evidence="7">2.3.1.51</ecNumber>
    </recommendedName>
</protein>
<evidence type="ECO:0000256" key="1">
    <source>
        <dbReference type="ARBA" id="ARBA00005189"/>
    </source>
</evidence>
<reference evidence="12" key="2">
    <citation type="submission" date="2015-05" db="EMBL/GenBank/DDBJ databases">
        <authorList>
            <consortium name="Pathogen Informatics"/>
        </authorList>
    </citation>
    <scope>NUCLEOTIDE SEQUENCE [LARGE SCALE GENOMIC DNA]</scope>
    <source>
        <strain evidence="11 13">2789STDY5834884</strain>
        <strain evidence="12">T1-815</strain>
    </source>
</reference>
<dbReference type="SMART" id="SM00563">
    <property type="entry name" value="PlsC"/>
    <property type="match status" value="1"/>
</dbReference>
<dbReference type="PANTHER" id="PTHR10434:SF64">
    <property type="entry name" value="1-ACYL-SN-GLYCEROL-3-PHOSPHATE ACYLTRANSFERASE-RELATED"/>
    <property type="match status" value="1"/>
</dbReference>
<keyword evidence="7" id="KW-1208">Phospholipid metabolism</keyword>
<keyword evidence="4 7" id="KW-0808">Transferase</keyword>
<name>A0A0M6WCD9_9FIRM</name>
<comment type="pathway">
    <text evidence="1">Lipid metabolism.</text>
</comment>
<accession>A0A0M6WCD9</accession>
<dbReference type="InterPro" id="IPR002123">
    <property type="entry name" value="Plipid/glycerol_acylTrfase"/>
</dbReference>
<reference evidence="10" key="1">
    <citation type="submission" date="2015-05" db="EMBL/GenBank/DDBJ databases">
        <authorList>
            <person name="Wang D.B."/>
            <person name="Wang M."/>
        </authorList>
    </citation>
    <scope>NUCLEOTIDE SEQUENCE [LARGE SCALE GENOMIC DNA]</scope>
    <source>
        <strain evidence="10">T1-815</strain>
    </source>
</reference>
<evidence type="ECO:0000313" key="11">
    <source>
        <dbReference type="EMBL" id="CUP33125.1"/>
    </source>
</evidence>
<evidence type="ECO:0000256" key="5">
    <source>
        <dbReference type="ARBA" id="ARBA00023098"/>
    </source>
</evidence>
<dbReference type="NCBIfam" id="TIGR00530">
    <property type="entry name" value="AGP_acyltrn"/>
    <property type="match status" value="1"/>
</dbReference>
<comment type="domain">
    <text evidence="7">The HXXXXD motif is essential for acyltransferase activity and may constitute the binding site for the phosphate moiety of the glycerol-3-phosphate.</text>
</comment>
<keyword evidence="3 7" id="KW-0444">Lipid biosynthesis</keyword>
<dbReference type="EMBL" id="CZAJ01000031">
    <property type="protein sequence ID" value="CUP33125.1"/>
    <property type="molecule type" value="Genomic_DNA"/>
</dbReference>
<dbReference type="CDD" id="cd07989">
    <property type="entry name" value="LPLAT_AGPAT-like"/>
    <property type="match status" value="1"/>
</dbReference>
<keyword evidence="6 7" id="KW-0012">Acyltransferase</keyword>
<evidence type="ECO:0000256" key="8">
    <source>
        <dbReference type="SAM" id="Phobius"/>
    </source>
</evidence>
<sequence length="243" mass="27706">MRSVLIVIFVFFYLLLGLPVLGAMWIIHKFAPAWADMAQLCLVQWAFRVIIFLSGADIEFIGEENVPKDEAVLYIGNHRSFFDIIITYSRCPRLTGYISKQSITKIPVLGLWMKRLHCLFLDRDDIKQGLKVVLAAIDQVKSGISICVFPEGTRCKNKDDLTEVQSFKEGTFKIATKSKCKIVPMAIMGTNEIFEDHLPWVKKRHVVIRYGTPIDPAALSKEEQKHLGAHCREVIVDMLHEMV</sequence>
<dbReference type="RefSeq" id="WP_022292802.1">
    <property type="nucleotide sequence ID" value="NZ_CVRQ01000009.1"/>
</dbReference>
<evidence type="ECO:0000313" key="13">
    <source>
        <dbReference type="Proteomes" id="UP000095602"/>
    </source>
</evidence>
<evidence type="ECO:0000259" key="9">
    <source>
        <dbReference type="SMART" id="SM00563"/>
    </source>
</evidence>
<dbReference type="EMBL" id="CVRQ01000009">
    <property type="protein sequence ID" value="CRL33597.1"/>
    <property type="molecule type" value="Genomic_DNA"/>
</dbReference>
<keyword evidence="5 7" id="KW-0443">Lipid metabolism</keyword>
<dbReference type="SUPFAM" id="SSF69593">
    <property type="entry name" value="Glycerol-3-phosphate (1)-acyltransferase"/>
    <property type="match status" value="1"/>
</dbReference>
<keyword evidence="8" id="KW-0812">Transmembrane</keyword>
<gene>
    <name evidence="11" type="primary">plsC</name>
    <name evidence="11" type="ORF">ERS852497_02566</name>
    <name evidence="10" type="ORF">T1815_06091</name>
</gene>
<feature type="transmembrane region" description="Helical" evidence="8">
    <location>
        <begin position="6"/>
        <end position="27"/>
    </location>
</feature>
<dbReference type="AlphaFoldDB" id="A0A0M6WCD9"/>
<keyword evidence="12" id="KW-1185">Reference proteome</keyword>
<keyword evidence="8" id="KW-1133">Transmembrane helix</keyword>
<evidence type="ECO:0000256" key="3">
    <source>
        <dbReference type="ARBA" id="ARBA00022516"/>
    </source>
</evidence>
<evidence type="ECO:0000313" key="10">
    <source>
        <dbReference type="EMBL" id="CRL33597.1"/>
    </source>
</evidence>
<evidence type="ECO:0000256" key="6">
    <source>
        <dbReference type="ARBA" id="ARBA00023315"/>
    </source>
</evidence>
<dbReference type="Proteomes" id="UP000095602">
    <property type="component" value="Unassembled WGS sequence"/>
</dbReference>
<evidence type="ECO:0000313" key="12">
    <source>
        <dbReference type="Proteomes" id="UP000049472"/>
    </source>
</evidence>
<organism evidence="10 12">
    <name type="scientific">Agathobacter rectalis</name>
    <dbReference type="NCBI Taxonomy" id="39491"/>
    <lineage>
        <taxon>Bacteria</taxon>
        <taxon>Bacillati</taxon>
        <taxon>Bacillota</taxon>
        <taxon>Clostridia</taxon>
        <taxon>Lachnospirales</taxon>
        <taxon>Lachnospiraceae</taxon>
        <taxon>Agathobacter</taxon>
    </lineage>
</organism>
<dbReference type="GO" id="GO:0016020">
    <property type="term" value="C:membrane"/>
    <property type="evidence" value="ECO:0007669"/>
    <property type="project" value="InterPro"/>
</dbReference>
<dbReference type="InterPro" id="IPR004552">
    <property type="entry name" value="AGP_acyltrans"/>
</dbReference>
<dbReference type="EC" id="2.3.1.51" evidence="7"/>
<feature type="domain" description="Phospholipid/glycerol acyltransferase" evidence="9">
    <location>
        <begin position="72"/>
        <end position="190"/>
    </location>
</feature>
<comment type="similarity">
    <text evidence="2 7">Belongs to the 1-acyl-sn-glycerol-3-phosphate acyltransferase family.</text>
</comment>
<dbReference type="Pfam" id="PF01553">
    <property type="entry name" value="Acyltransferase"/>
    <property type="match status" value="1"/>
</dbReference>
<evidence type="ECO:0000256" key="7">
    <source>
        <dbReference type="RuleBase" id="RU361267"/>
    </source>
</evidence>
<dbReference type="GO" id="GO:0006654">
    <property type="term" value="P:phosphatidic acid biosynthetic process"/>
    <property type="evidence" value="ECO:0007669"/>
    <property type="project" value="TreeGrafter"/>
</dbReference>
<proteinExistence type="inferred from homology"/>
<dbReference type="Proteomes" id="UP000049472">
    <property type="component" value="Unassembled WGS sequence"/>
</dbReference>
<dbReference type="PANTHER" id="PTHR10434">
    <property type="entry name" value="1-ACYL-SN-GLYCEROL-3-PHOSPHATE ACYLTRANSFERASE"/>
    <property type="match status" value="1"/>
</dbReference>
<evidence type="ECO:0000256" key="2">
    <source>
        <dbReference type="ARBA" id="ARBA00008655"/>
    </source>
</evidence>
<keyword evidence="8" id="KW-0472">Membrane</keyword>
<evidence type="ECO:0000256" key="4">
    <source>
        <dbReference type="ARBA" id="ARBA00022679"/>
    </source>
</evidence>
<comment type="catalytic activity">
    <reaction evidence="7">
        <text>a 1-acyl-sn-glycero-3-phosphate + an acyl-CoA = a 1,2-diacyl-sn-glycero-3-phosphate + CoA</text>
        <dbReference type="Rhea" id="RHEA:19709"/>
        <dbReference type="ChEBI" id="CHEBI:57287"/>
        <dbReference type="ChEBI" id="CHEBI:57970"/>
        <dbReference type="ChEBI" id="CHEBI:58342"/>
        <dbReference type="ChEBI" id="CHEBI:58608"/>
        <dbReference type="EC" id="2.3.1.51"/>
    </reaction>
</comment>
<dbReference type="GO" id="GO:0003841">
    <property type="term" value="F:1-acylglycerol-3-phosphate O-acyltransferase activity"/>
    <property type="evidence" value="ECO:0007669"/>
    <property type="project" value="UniProtKB-UniRule"/>
</dbReference>
<keyword evidence="7" id="KW-0594">Phospholipid biosynthesis</keyword>